<sequence>MHRVLAVVEQAAQSSPPRQHRWGRWCNSAFLHSAPPAPPPRLRSRLRPTLSPLWIAPRCLSTIASSALVLSLPASSNTWSSRSFSTTTSTINRSTPSFRAMASIAPNPGSVAAAASAARAPSPAPMNVLLYADEGTSPASVSQTLATLRALLGGRYDVVQVDARTLRNDPWEPSTALVVIPGGRDMPYLRKLGTEGQARIAAYVRAGGRYLGICAGAYFASQSIEFEVNDADLCVTGMRDMAFFAGMARGAVYPGFQYDSEAGARATTIHVVEKTRPKDLPAALNVYFNGGCFFDLETVPAANRAAVTVLASYQDSSPLAPSVNAALPAVVECAVGQGRAVLMGPHIEYAPTRMAGHPDTALVASLARDEPHRQRLLAWILGDRLALDVREPQMPPGVPSRHDLDLATCSPEAAAALHKPIIVASLDTARFVQALGATRRRAVGAATETTWTVEDDHDAFRIETAPSAAASAVAPYKAAQQGYAWPVAVLGPNLAQPRDDAALFDLSQFQACLQRERGKYRHMPFAMGDHVLWSRVITSTQTALDQNPAFLAGLPSGTIFVGAHQTLGRGRGRNSWISPPGCLQFSMVVRCSIRPNSKPGSPPYLPPASTVFVQYLMGLAVAAAAGPKLAGVRVKWPNDLYARDGAAKVGGILVTSSLLDNVFTLVVGCGLNVANAAPTTSLNALLPDGAPLLTLEQTLAEIAVEFDRKWNEFVGAGGFSEALRQEYYAAWLHSGQQVTLAEHGGLAARIVGLDEHGFLKTVAADDPRVVYVLQPDGNSFDMMRGLISKKVQ</sequence>
<evidence type="ECO:0000313" key="5">
    <source>
        <dbReference type="Proteomes" id="UP000054350"/>
    </source>
</evidence>
<organism evidence="4 5">
    <name type="scientific">Allomyces macrogynus (strain ATCC 38327)</name>
    <name type="common">Allomyces javanicus var. macrogynus</name>
    <dbReference type="NCBI Taxonomy" id="578462"/>
    <lineage>
        <taxon>Eukaryota</taxon>
        <taxon>Fungi</taxon>
        <taxon>Fungi incertae sedis</taxon>
        <taxon>Blastocladiomycota</taxon>
        <taxon>Blastocladiomycetes</taxon>
        <taxon>Blastocladiales</taxon>
        <taxon>Blastocladiaceae</taxon>
        <taxon>Allomyces</taxon>
    </lineage>
</organism>
<feature type="domain" description="BPL/LPL catalytic" evidence="3">
    <location>
        <begin position="516"/>
        <end position="714"/>
    </location>
</feature>
<accession>A0A0L0S1Q8</accession>
<gene>
    <name evidence="4" type="ORF">AMAG_02128</name>
</gene>
<name>A0A0L0S1Q8_ALLM3</name>
<evidence type="ECO:0000256" key="2">
    <source>
        <dbReference type="ARBA" id="ARBA00022598"/>
    </source>
</evidence>
<dbReference type="STRING" id="578462.A0A0L0S1Q8"/>
<evidence type="ECO:0000259" key="3">
    <source>
        <dbReference type="PROSITE" id="PS51733"/>
    </source>
</evidence>
<dbReference type="eggNOG" id="KOG1536">
    <property type="taxonomic scope" value="Eukaryota"/>
</dbReference>
<dbReference type="CDD" id="cd03144">
    <property type="entry name" value="GATase1_ScBLP_like"/>
    <property type="match status" value="1"/>
</dbReference>
<dbReference type="InterPro" id="IPR004408">
    <property type="entry name" value="Biotin_CoA_COase_ligase"/>
</dbReference>
<keyword evidence="5" id="KW-1185">Reference proteome</keyword>
<dbReference type="PROSITE" id="PS51733">
    <property type="entry name" value="BPL_LPL_CATALYTIC"/>
    <property type="match status" value="1"/>
</dbReference>
<evidence type="ECO:0000313" key="4">
    <source>
        <dbReference type="EMBL" id="KNE56304.1"/>
    </source>
</evidence>
<dbReference type="SUPFAM" id="SSF55681">
    <property type="entry name" value="Class II aaRS and biotin synthetases"/>
    <property type="match status" value="1"/>
</dbReference>
<dbReference type="AlphaFoldDB" id="A0A0L0S1Q8"/>
<dbReference type="Pfam" id="PF09825">
    <property type="entry name" value="BPL_N"/>
    <property type="match status" value="1"/>
</dbReference>
<dbReference type="OMA" id="HHAFYSN"/>
<protein>
    <submittedName>
        <fullName evidence="4">Biotin-[acetyl-CoA-carboxylase] ligase</fullName>
    </submittedName>
</protein>
<dbReference type="Gene3D" id="3.30.930.10">
    <property type="entry name" value="Bira Bifunctional Protein, Domain 2"/>
    <property type="match status" value="1"/>
</dbReference>
<dbReference type="InterPro" id="IPR029062">
    <property type="entry name" value="Class_I_gatase-like"/>
</dbReference>
<dbReference type="InterPro" id="IPR004143">
    <property type="entry name" value="BPL_LPL_catalytic"/>
</dbReference>
<dbReference type="Pfam" id="PF03099">
    <property type="entry name" value="BPL_LplA_LipB"/>
    <property type="match status" value="1"/>
</dbReference>
<dbReference type="InterPro" id="IPR019197">
    <property type="entry name" value="Biotin-prot_ligase_N"/>
</dbReference>
<dbReference type="SUPFAM" id="SSF52317">
    <property type="entry name" value="Class I glutamine amidotransferase-like"/>
    <property type="match status" value="1"/>
</dbReference>
<dbReference type="InterPro" id="IPR045864">
    <property type="entry name" value="aa-tRNA-synth_II/BPL/LPL"/>
</dbReference>
<dbReference type="GO" id="GO:0005737">
    <property type="term" value="C:cytoplasm"/>
    <property type="evidence" value="ECO:0007669"/>
    <property type="project" value="TreeGrafter"/>
</dbReference>
<dbReference type="CDD" id="cd16442">
    <property type="entry name" value="BPL"/>
    <property type="match status" value="1"/>
</dbReference>
<dbReference type="PANTHER" id="PTHR12835:SF5">
    <property type="entry name" value="BIOTIN--PROTEIN LIGASE"/>
    <property type="match status" value="1"/>
</dbReference>
<comment type="similarity">
    <text evidence="1">Belongs to the biotin--protein ligase family.</text>
</comment>
<dbReference type="OrthoDB" id="10250105at2759"/>
<dbReference type="Proteomes" id="UP000054350">
    <property type="component" value="Unassembled WGS sequence"/>
</dbReference>
<proteinExistence type="inferred from homology"/>
<keyword evidence="2 4" id="KW-0436">Ligase</keyword>
<reference evidence="5" key="2">
    <citation type="submission" date="2009-11" db="EMBL/GenBank/DDBJ databases">
        <title>The Genome Sequence of Allomyces macrogynus strain ATCC 38327.</title>
        <authorList>
            <consortium name="The Broad Institute Genome Sequencing Platform"/>
            <person name="Russ C."/>
            <person name="Cuomo C."/>
            <person name="Shea T."/>
            <person name="Young S.K."/>
            <person name="Zeng Q."/>
            <person name="Koehrsen M."/>
            <person name="Haas B."/>
            <person name="Borodovsky M."/>
            <person name="Guigo R."/>
            <person name="Alvarado L."/>
            <person name="Berlin A."/>
            <person name="Borenstein D."/>
            <person name="Chen Z."/>
            <person name="Engels R."/>
            <person name="Freedman E."/>
            <person name="Gellesch M."/>
            <person name="Goldberg J."/>
            <person name="Griggs A."/>
            <person name="Gujja S."/>
            <person name="Heiman D."/>
            <person name="Hepburn T."/>
            <person name="Howarth C."/>
            <person name="Jen D."/>
            <person name="Larson L."/>
            <person name="Lewis B."/>
            <person name="Mehta T."/>
            <person name="Park D."/>
            <person name="Pearson M."/>
            <person name="Roberts A."/>
            <person name="Saif S."/>
            <person name="Shenoy N."/>
            <person name="Sisk P."/>
            <person name="Stolte C."/>
            <person name="Sykes S."/>
            <person name="Walk T."/>
            <person name="White J."/>
            <person name="Yandava C."/>
            <person name="Burger G."/>
            <person name="Gray M.W."/>
            <person name="Holland P.W.H."/>
            <person name="King N."/>
            <person name="Lang F.B.F."/>
            <person name="Roger A.J."/>
            <person name="Ruiz-Trillo I."/>
            <person name="Lander E."/>
            <person name="Nusbaum C."/>
        </authorList>
    </citation>
    <scope>NUCLEOTIDE SEQUENCE [LARGE SCALE GENOMIC DNA]</scope>
    <source>
        <strain evidence="5">ATCC 38327</strain>
    </source>
</reference>
<evidence type="ECO:0000256" key="1">
    <source>
        <dbReference type="ARBA" id="ARBA00009934"/>
    </source>
</evidence>
<dbReference type="VEuPathDB" id="FungiDB:AMAG_02128"/>
<dbReference type="EMBL" id="GG745330">
    <property type="protein sequence ID" value="KNE56304.1"/>
    <property type="molecule type" value="Genomic_DNA"/>
</dbReference>
<dbReference type="PANTHER" id="PTHR12835">
    <property type="entry name" value="BIOTIN PROTEIN LIGASE"/>
    <property type="match status" value="1"/>
</dbReference>
<dbReference type="GO" id="GO:0004077">
    <property type="term" value="F:biotin--[biotin carboxyl-carrier protein] ligase activity"/>
    <property type="evidence" value="ECO:0007669"/>
    <property type="project" value="InterPro"/>
</dbReference>
<reference evidence="4 5" key="1">
    <citation type="submission" date="2009-11" db="EMBL/GenBank/DDBJ databases">
        <title>Annotation of Allomyces macrogynus ATCC 38327.</title>
        <authorList>
            <consortium name="The Broad Institute Genome Sequencing Platform"/>
            <person name="Russ C."/>
            <person name="Cuomo C."/>
            <person name="Burger G."/>
            <person name="Gray M.W."/>
            <person name="Holland P.W.H."/>
            <person name="King N."/>
            <person name="Lang F.B.F."/>
            <person name="Roger A.J."/>
            <person name="Ruiz-Trillo I."/>
            <person name="Young S.K."/>
            <person name="Zeng Q."/>
            <person name="Gargeya S."/>
            <person name="Fitzgerald M."/>
            <person name="Haas B."/>
            <person name="Abouelleil A."/>
            <person name="Alvarado L."/>
            <person name="Arachchi H.M."/>
            <person name="Berlin A."/>
            <person name="Chapman S.B."/>
            <person name="Gearin G."/>
            <person name="Goldberg J."/>
            <person name="Griggs A."/>
            <person name="Gujja S."/>
            <person name="Hansen M."/>
            <person name="Heiman D."/>
            <person name="Howarth C."/>
            <person name="Larimer J."/>
            <person name="Lui A."/>
            <person name="MacDonald P.J.P."/>
            <person name="McCowen C."/>
            <person name="Montmayeur A."/>
            <person name="Murphy C."/>
            <person name="Neiman D."/>
            <person name="Pearson M."/>
            <person name="Priest M."/>
            <person name="Roberts A."/>
            <person name="Saif S."/>
            <person name="Shea T."/>
            <person name="Sisk P."/>
            <person name="Stolte C."/>
            <person name="Sykes S."/>
            <person name="Wortman J."/>
            <person name="Nusbaum C."/>
            <person name="Birren B."/>
        </authorList>
    </citation>
    <scope>NUCLEOTIDE SEQUENCE [LARGE SCALE GENOMIC DNA]</scope>
    <source>
        <strain evidence="4 5">ATCC 38327</strain>
    </source>
</reference>